<evidence type="ECO:0000256" key="2">
    <source>
        <dbReference type="SAM" id="SignalP"/>
    </source>
</evidence>
<organism evidence="3 4">
    <name type="scientific">Aquamicrobium segne</name>
    <dbReference type="NCBI Taxonomy" id="469547"/>
    <lineage>
        <taxon>Bacteria</taxon>
        <taxon>Pseudomonadati</taxon>
        <taxon>Pseudomonadota</taxon>
        <taxon>Alphaproteobacteria</taxon>
        <taxon>Hyphomicrobiales</taxon>
        <taxon>Phyllobacteriaceae</taxon>
        <taxon>Aquamicrobium</taxon>
    </lineage>
</organism>
<feature type="region of interest" description="Disordered" evidence="1">
    <location>
        <begin position="41"/>
        <end position="93"/>
    </location>
</feature>
<gene>
    <name evidence="3" type="ORF">ACFPLB_15225</name>
</gene>
<evidence type="ECO:0000313" key="3">
    <source>
        <dbReference type="EMBL" id="MFC5387310.1"/>
    </source>
</evidence>
<comment type="caution">
    <text evidence="3">The sequence shown here is derived from an EMBL/GenBank/DDBJ whole genome shotgun (WGS) entry which is preliminary data.</text>
</comment>
<protein>
    <submittedName>
        <fullName evidence="3">Uncharacterized protein</fullName>
    </submittedName>
</protein>
<dbReference type="Proteomes" id="UP001596016">
    <property type="component" value="Unassembled WGS sequence"/>
</dbReference>
<dbReference type="EMBL" id="JBHSLL010000056">
    <property type="protein sequence ID" value="MFC5387310.1"/>
    <property type="molecule type" value="Genomic_DNA"/>
</dbReference>
<proteinExistence type="predicted"/>
<feature type="chain" id="PRO_5047382237" evidence="2">
    <location>
        <begin position="22"/>
        <end position="93"/>
    </location>
</feature>
<accession>A0ABW0H0Q4</accession>
<dbReference type="RefSeq" id="WP_378231161.1">
    <property type="nucleotide sequence ID" value="NZ_JBHSLL010000056.1"/>
</dbReference>
<feature type="signal peptide" evidence="2">
    <location>
        <begin position="1"/>
        <end position="21"/>
    </location>
</feature>
<keyword evidence="4" id="KW-1185">Reference proteome</keyword>
<evidence type="ECO:0000313" key="4">
    <source>
        <dbReference type="Proteomes" id="UP001596016"/>
    </source>
</evidence>
<keyword evidence="2" id="KW-0732">Signal</keyword>
<evidence type="ECO:0000256" key="1">
    <source>
        <dbReference type="SAM" id="MobiDB-lite"/>
    </source>
</evidence>
<sequence length="93" mass="9248">MSNKNTTLFAASMLAAIGAIVADHVTSEAPVATLAQEEGFNPCAAAAPPPAPGERNYDDIANEYSSDGAAAPLPAPLPEPGSADLNPCSAGLL</sequence>
<name>A0ABW0H0Q4_9HYPH</name>
<reference evidence="4" key="1">
    <citation type="journal article" date="2019" name="Int. J. Syst. Evol. Microbiol.">
        <title>The Global Catalogue of Microorganisms (GCM) 10K type strain sequencing project: providing services to taxonomists for standard genome sequencing and annotation.</title>
        <authorList>
            <consortium name="The Broad Institute Genomics Platform"/>
            <consortium name="The Broad Institute Genome Sequencing Center for Infectious Disease"/>
            <person name="Wu L."/>
            <person name="Ma J."/>
        </authorList>
    </citation>
    <scope>NUCLEOTIDE SEQUENCE [LARGE SCALE GENOMIC DNA]</scope>
    <source>
        <strain evidence="4">CGMCC 4.1415</strain>
    </source>
</reference>